<comment type="caution">
    <text evidence="7">The sequence shown here is derived from an EMBL/GenBank/DDBJ whole genome shotgun (WGS) entry which is preliminary data.</text>
</comment>
<evidence type="ECO:0000313" key="7">
    <source>
        <dbReference type="EMBL" id="MFD2695349.1"/>
    </source>
</evidence>
<dbReference type="EMBL" id="JBHUMQ010000042">
    <property type="protein sequence ID" value="MFD2695349.1"/>
    <property type="molecule type" value="Genomic_DNA"/>
</dbReference>
<evidence type="ECO:0000259" key="6">
    <source>
        <dbReference type="Pfam" id="PF05154"/>
    </source>
</evidence>
<name>A0ABW5S6I4_9BACL</name>
<feature type="transmembrane region" description="Helical" evidence="5">
    <location>
        <begin position="52"/>
        <end position="79"/>
    </location>
</feature>
<dbReference type="PANTHER" id="PTHR21016:SF25">
    <property type="entry name" value="TM2 DOMAIN-CONTAINING PROTEIN DDB_G0277895-RELATED"/>
    <property type="match status" value="1"/>
</dbReference>
<evidence type="ECO:0000256" key="4">
    <source>
        <dbReference type="ARBA" id="ARBA00023136"/>
    </source>
</evidence>
<dbReference type="RefSeq" id="WP_253062559.1">
    <property type="nucleotide sequence ID" value="NZ_JAMXWM010000014.1"/>
</dbReference>
<evidence type="ECO:0000256" key="3">
    <source>
        <dbReference type="ARBA" id="ARBA00022989"/>
    </source>
</evidence>
<dbReference type="Pfam" id="PF05154">
    <property type="entry name" value="TM2"/>
    <property type="match status" value="1"/>
</dbReference>
<keyword evidence="8" id="KW-1185">Reference proteome</keyword>
<dbReference type="InterPro" id="IPR007829">
    <property type="entry name" value="TM2"/>
</dbReference>
<organism evidence="7 8">
    <name type="scientific">Sporolactobacillus shoreicorticis</name>
    <dbReference type="NCBI Taxonomy" id="1923877"/>
    <lineage>
        <taxon>Bacteria</taxon>
        <taxon>Bacillati</taxon>
        <taxon>Bacillota</taxon>
        <taxon>Bacilli</taxon>
        <taxon>Bacillales</taxon>
        <taxon>Sporolactobacillaceae</taxon>
        <taxon>Sporolactobacillus</taxon>
    </lineage>
</organism>
<comment type="subcellular location">
    <subcellularLocation>
        <location evidence="1">Membrane</location>
        <topology evidence="1">Multi-pass membrane protein</topology>
    </subcellularLocation>
</comment>
<dbReference type="Proteomes" id="UP001597399">
    <property type="component" value="Unassembled WGS sequence"/>
</dbReference>
<evidence type="ECO:0000256" key="1">
    <source>
        <dbReference type="ARBA" id="ARBA00004141"/>
    </source>
</evidence>
<keyword evidence="2 5" id="KW-0812">Transmembrane</keyword>
<gene>
    <name evidence="7" type="ORF">ACFSUE_17225</name>
</gene>
<protein>
    <submittedName>
        <fullName evidence="7">TM2 domain-containing protein</fullName>
    </submittedName>
</protein>
<evidence type="ECO:0000313" key="8">
    <source>
        <dbReference type="Proteomes" id="UP001597399"/>
    </source>
</evidence>
<dbReference type="PANTHER" id="PTHR21016">
    <property type="entry name" value="BETA-AMYLOID BINDING PROTEIN-RELATED"/>
    <property type="match status" value="1"/>
</dbReference>
<reference evidence="8" key="1">
    <citation type="journal article" date="2019" name="Int. J. Syst. Evol. Microbiol.">
        <title>The Global Catalogue of Microorganisms (GCM) 10K type strain sequencing project: providing services to taxonomists for standard genome sequencing and annotation.</title>
        <authorList>
            <consortium name="The Broad Institute Genomics Platform"/>
            <consortium name="The Broad Institute Genome Sequencing Center for Infectious Disease"/>
            <person name="Wu L."/>
            <person name="Ma J."/>
        </authorList>
    </citation>
    <scope>NUCLEOTIDE SEQUENCE [LARGE SCALE GENOMIC DNA]</scope>
    <source>
        <strain evidence="8">TISTR 2466</strain>
    </source>
</reference>
<evidence type="ECO:0000256" key="2">
    <source>
        <dbReference type="ARBA" id="ARBA00022692"/>
    </source>
</evidence>
<sequence>MSASPILSNNERLVVNSEVQKNGKSTGVAYAFWFFLSAVGGHRFYLGHKGSAIAQLILTLTLVGAIVSGIWAIIDAFLIPGMIRDFNQKVENEATQQVVSNRSDNND</sequence>
<feature type="transmembrane region" description="Helical" evidence="5">
    <location>
        <begin position="27"/>
        <end position="46"/>
    </location>
</feature>
<keyword evidence="3 5" id="KW-1133">Transmembrane helix</keyword>
<evidence type="ECO:0000256" key="5">
    <source>
        <dbReference type="SAM" id="Phobius"/>
    </source>
</evidence>
<keyword evidence="4 5" id="KW-0472">Membrane</keyword>
<accession>A0ABW5S6I4</accession>
<dbReference type="InterPro" id="IPR050932">
    <property type="entry name" value="TM2D1-3-like"/>
</dbReference>
<feature type="domain" description="TM2" evidence="6">
    <location>
        <begin position="22"/>
        <end position="77"/>
    </location>
</feature>
<proteinExistence type="predicted"/>